<proteinExistence type="predicted"/>
<comment type="caution">
    <text evidence="1">The sequence shown here is derived from an EMBL/GenBank/DDBJ whole genome shotgun (WGS) entry which is preliminary data.</text>
</comment>
<gene>
    <name evidence="1" type="ORF">MILVUS5_LOCUS9701</name>
</gene>
<organism evidence="1 2">
    <name type="scientific">Trifolium pratense</name>
    <name type="common">Red clover</name>
    <dbReference type="NCBI Taxonomy" id="57577"/>
    <lineage>
        <taxon>Eukaryota</taxon>
        <taxon>Viridiplantae</taxon>
        <taxon>Streptophyta</taxon>
        <taxon>Embryophyta</taxon>
        <taxon>Tracheophyta</taxon>
        <taxon>Spermatophyta</taxon>
        <taxon>Magnoliopsida</taxon>
        <taxon>eudicotyledons</taxon>
        <taxon>Gunneridae</taxon>
        <taxon>Pentapetalae</taxon>
        <taxon>rosids</taxon>
        <taxon>fabids</taxon>
        <taxon>Fabales</taxon>
        <taxon>Fabaceae</taxon>
        <taxon>Papilionoideae</taxon>
        <taxon>50 kb inversion clade</taxon>
        <taxon>NPAAA clade</taxon>
        <taxon>Hologalegina</taxon>
        <taxon>IRL clade</taxon>
        <taxon>Trifolieae</taxon>
        <taxon>Trifolium</taxon>
    </lineage>
</organism>
<dbReference type="Proteomes" id="UP001177021">
    <property type="component" value="Unassembled WGS sequence"/>
</dbReference>
<sequence>MDDDNKTIIESRQELMVSPTSGQNQTLRTAYFLTPPCIKDSHFLPTHFTIPSQITTNLPLEVRYNGWRNPHEEWIKWVKKLQPKFESLWLKTGIYHAIKASEYEIKRDDELILELANRWCSKTNTFVFPWGETTLTLEDTKVCFGFSVLGCSVSTPIMNSEQKEAEEELFEARRMFNSSRGKKVNQSAWIKHFMKGESKVEHEAFLVYWLSRFVFPADSYDTILKSVFPIAINLAYGTRIALAPAVLASVYRDLSLLNSIIKNNATITMKSLRVTICAPFQLVQVWALERFLGLRHGLPNVARWGGKKMMKNKNLKKDLDCAGFRDEFLWKPYENSPCIEVYNEKDMWKCDNPCLDEELASFSRCLMVCELVGMGCKEKYFPHRVAMQFGMDQDIPGEVSVCKNDPWMSDSEPLALVDFDLCIELCFRLPGVTSRYYDWWKKSKSSPGGDNNTMKVEESYDLPPPPGFTSKFERNQMDNNTMKVEELYDIPPPPGFTSKYERNQTEGSDKKDNFVVYELSSSDDEVVANGKGLSSAEFDEFLLSFVGDEAEMNSLFCDRNDENGESFSPFTLDMANDLENRIQKLEKVADKVKETRFGSKG</sequence>
<evidence type="ECO:0000313" key="2">
    <source>
        <dbReference type="Proteomes" id="UP001177021"/>
    </source>
</evidence>
<evidence type="ECO:0000313" key="1">
    <source>
        <dbReference type="EMBL" id="CAJ2639720.1"/>
    </source>
</evidence>
<reference evidence="1" key="1">
    <citation type="submission" date="2023-10" db="EMBL/GenBank/DDBJ databases">
        <authorList>
            <person name="Rodriguez Cubillos JULIANA M."/>
            <person name="De Vega J."/>
        </authorList>
    </citation>
    <scope>NUCLEOTIDE SEQUENCE</scope>
</reference>
<protein>
    <submittedName>
        <fullName evidence="1">Uncharacterized protein</fullName>
    </submittedName>
</protein>
<keyword evidence="2" id="KW-1185">Reference proteome</keyword>
<dbReference type="EMBL" id="CASHSV030000024">
    <property type="protein sequence ID" value="CAJ2639720.1"/>
    <property type="molecule type" value="Genomic_DNA"/>
</dbReference>
<accession>A0ACB0J631</accession>
<name>A0ACB0J631_TRIPR</name>